<accession>X1GQF3</accession>
<sequence>IHSDPEVLTELTFFLNHARFQVVTAVDKHITPARLNQEIAPIAEAILILLASRDTLNHV</sequence>
<comment type="caution">
    <text evidence="1">The sequence shown here is derived from an EMBL/GenBank/DDBJ whole genome shotgun (WGS) entry which is preliminary data.</text>
</comment>
<proteinExistence type="predicted"/>
<protein>
    <submittedName>
        <fullName evidence="1">Uncharacterized protein</fullName>
    </submittedName>
</protein>
<dbReference type="AlphaFoldDB" id="X1GQF3"/>
<dbReference type="EMBL" id="BARU01014650">
    <property type="protein sequence ID" value="GAH35238.1"/>
    <property type="molecule type" value="Genomic_DNA"/>
</dbReference>
<organism evidence="1">
    <name type="scientific">marine sediment metagenome</name>
    <dbReference type="NCBI Taxonomy" id="412755"/>
    <lineage>
        <taxon>unclassified sequences</taxon>
        <taxon>metagenomes</taxon>
        <taxon>ecological metagenomes</taxon>
    </lineage>
</organism>
<reference evidence="1" key="1">
    <citation type="journal article" date="2014" name="Front. Microbiol.">
        <title>High frequency of phylogenetically diverse reductive dehalogenase-homologous genes in deep subseafloor sedimentary metagenomes.</title>
        <authorList>
            <person name="Kawai M."/>
            <person name="Futagami T."/>
            <person name="Toyoda A."/>
            <person name="Takaki Y."/>
            <person name="Nishi S."/>
            <person name="Hori S."/>
            <person name="Arai W."/>
            <person name="Tsubouchi T."/>
            <person name="Morono Y."/>
            <person name="Uchiyama I."/>
            <person name="Ito T."/>
            <person name="Fujiyama A."/>
            <person name="Inagaki F."/>
            <person name="Takami H."/>
        </authorList>
    </citation>
    <scope>NUCLEOTIDE SEQUENCE</scope>
    <source>
        <strain evidence="1">Expedition CK06-06</strain>
    </source>
</reference>
<feature type="non-terminal residue" evidence="1">
    <location>
        <position position="1"/>
    </location>
</feature>
<evidence type="ECO:0000313" key="1">
    <source>
        <dbReference type="EMBL" id="GAH35238.1"/>
    </source>
</evidence>
<name>X1GQF3_9ZZZZ</name>
<gene>
    <name evidence="1" type="ORF">S03H2_25727</name>
</gene>